<dbReference type="EMBL" id="JAJAGQ010000020">
    <property type="protein sequence ID" value="KAJ8533170.1"/>
    <property type="molecule type" value="Genomic_DNA"/>
</dbReference>
<comment type="caution">
    <text evidence="1">The sequence shown here is derived from an EMBL/GenBank/DDBJ whole genome shotgun (WGS) entry which is preliminary data.</text>
</comment>
<keyword evidence="2" id="KW-1185">Reference proteome</keyword>
<protein>
    <submittedName>
        <fullName evidence="1">Uncharacterized protein</fullName>
    </submittedName>
</protein>
<gene>
    <name evidence="1" type="ORF">K7X08_016059</name>
</gene>
<dbReference type="AlphaFoldDB" id="A0A9Q1LFA9"/>
<accession>A0A9Q1LFA9</accession>
<dbReference type="Proteomes" id="UP001152561">
    <property type="component" value="Unassembled WGS sequence"/>
</dbReference>
<proteinExistence type="predicted"/>
<sequence>MSFYLSSMLCNTALPDPLVLGMLGVRTSHKIQGYRFEPLNLLTELHSRLKAHACDRSQFCQWCLSEIAASHLTAILLHWV</sequence>
<reference evidence="2" key="1">
    <citation type="journal article" date="2023" name="Proc. Natl. Acad. Sci. U.S.A.">
        <title>Genomic and structural basis for evolution of tropane alkaloid biosynthesis.</title>
        <authorList>
            <person name="Wanga Y.-J."/>
            <person name="Taina T."/>
            <person name="Yua J.-Y."/>
            <person name="Lia J."/>
            <person name="Xua B."/>
            <person name="Chenc J."/>
            <person name="D'Auriad J.C."/>
            <person name="Huanga J.-P."/>
            <person name="Huanga S.-X."/>
        </authorList>
    </citation>
    <scope>NUCLEOTIDE SEQUENCE [LARGE SCALE GENOMIC DNA]</scope>
    <source>
        <strain evidence="2">cv. KIB-2019</strain>
    </source>
</reference>
<evidence type="ECO:0000313" key="1">
    <source>
        <dbReference type="EMBL" id="KAJ8533170.1"/>
    </source>
</evidence>
<organism evidence="1 2">
    <name type="scientific">Anisodus acutangulus</name>
    <dbReference type="NCBI Taxonomy" id="402998"/>
    <lineage>
        <taxon>Eukaryota</taxon>
        <taxon>Viridiplantae</taxon>
        <taxon>Streptophyta</taxon>
        <taxon>Embryophyta</taxon>
        <taxon>Tracheophyta</taxon>
        <taxon>Spermatophyta</taxon>
        <taxon>Magnoliopsida</taxon>
        <taxon>eudicotyledons</taxon>
        <taxon>Gunneridae</taxon>
        <taxon>Pentapetalae</taxon>
        <taxon>asterids</taxon>
        <taxon>lamiids</taxon>
        <taxon>Solanales</taxon>
        <taxon>Solanaceae</taxon>
        <taxon>Solanoideae</taxon>
        <taxon>Hyoscyameae</taxon>
        <taxon>Anisodus</taxon>
    </lineage>
</organism>
<evidence type="ECO:0000313" key="2">
    <source>
        <dbReference type="Proteomes" id="UP001152561"/>
    </source>
</evidence>
<name>A0A9Q1LFA9_9SOLA</name>